<name>V2WPY7_MONRO</name>
<protein>
    <submittedName>
        <fullName evidence="1">Uncharacterized protein</fullName>
    </submittedName>
</protein>
<dbReference type="EMBL" id="AWSO01001492">
    <property type="protein sequence ID" value="ESK83612.1"/>
    <property type="molecule type" value="Genomic_DNA"/>
</dbReference>
<dbReference type="OrthoDB" id="3263571at2759"/>
<keyword evidence="2" id="KW-1185">Reference proteome</keyword>
<evidence type="ECO:0000313" key="2">
    <source>
        <dbReference type="Proteomes" id="UP000017559"/>
    </source>
</evidence>
<dbReference type="AlphaFoldDB" id="V2WPY7"/>
<accession>V2WPY7</accession>
<organism evidence="1 2">
    <name type="scientific">Moniliophthora roreri (strain MCA 2997)</name>
    <name type="common">Cocoa frosty pod rot fungus</name>
    <name type="synonym">Crinipellis roreri</name>
    <dbReference type="NCBI Taxonomy" id="1381753"/>
    <lineage>
        <taxon>Eukaryota</taxon>
        <taxon>Fungi</taxon>
        <taxon>Dikarya</taxon>
        <taxon>Basidiomycota</taxon>
        <taxon>Agaricomycotina</taxon>
        <taxon>Agaricomycetes</taxon>
        <taxon>Agaricomycetidae</taxon>
        <taxon>Agaricales</taxon>
        <taxon>Marasmiineae</taxon>
        <taxon>Marasmiaceae</taxon>
        <taxon>Moniliophthora</taxon>
    </lineage>
</organism>
<reference evidence="1 2" key="1">
    <citation type="journal article" date="2014" name="BMC Genomics">
        <title>Genome and secretome analysis of the hemibiotrophic fungal pathogen, Moniliophthora roreri, which causes frosty pod rot disease of cacao: mechanisms of the biotrophic and necrotrophic phases.</title>
        <authorList>
            <person name="Meinhardt L.W."/>
            <person name="Costa G.G.L."/>
            <person name="Thomazella D.P.T."/>
            <person name="Teixeira P.J.P.L."/>
            <person name="Carazzolle M.F."/>
            <person name="Schuster S.C."/>
            <person name="Carlson J.E."/>
            <person name="Guiltinan M.J."/>
            <person name="Mieczkowski P."/>
            <person name="Farmer A."/>
            <person name="Ramaraj T."/>
            <person name="Crozier J."/>
            <person name="Davis R.E."/>
            <person name="Shao J."/>
            <person name="Melnick R.L."/>
            <person name="Pereira G.A.G."/>
            <person name="Bailey B.A."/>
        </authorList>
    </citation>
    <scope>NUCLEOTIDE SEQUENCE [LARGE SCALE GENOMIC DNA]</scope>
    <source>
        <strain evidence="1 2">MCA 2997</strain>
    </source>
</reference>
<proteinExistence type="predicted"/>
<evidence type="ECO:0000313" key="1">
    <source>
        <dbReference type="EMBL" id="ESK83612.1"/>
    </source>
</evidence>
<comment type="caution">
    <text evidence="1">The sequence shown here is derived from an EMBL/GenBank/DDBJ whole genome shotgun (WGS) entry which is preliminary data.</text>
</comment>
<sequence>MTDRPGEFWKNNKTNLLLARDKEAEKISWGDFIEAFGHYVGSTNEAFQFIAKQMGYNNAAQIEAFKQGLPRNLMWKIMTQPEGKLVTIKALVVISHFVLAKID</sequence>
<dbReference type="KEGG" id="mrr:Moror_12039"/>
<gene>
    <name evidence="1" type="ORF">Moror_12039</name>
</gene>
<dbReference type="Proteomes" id="UP000017559">
    <property type="component" value="Unassembled WGS sequence"/>
</dbReference>
<dbReference type="HOGENOM" id="CLU_000384_30_8_1"/>